<feature type="transmembrane region" description="Helical" evidence="2">
    <location>
        <begin position="138"/>
        <end position="159"/>
    </location>
</feature>
<comment type="caution">
    <text evidence="3">The sequence shown here is derived from an EMBL/GenBank/DDBJ whole genome shotgun (WGS) entry which is preliminary data.</text>
</comment>
<dbReference type="Proteomes" id="UP001530400">
    <property type="component" value="Unassembled WGS sequence"/>
</dbReference>
<protein>
    <submittedName>
        <fullName evidence="3">Uncharacterized protein</fullName>
    </submittedName>
</protein>
<sequence length="542" mass="62466">MSLICRNRTAHDVFLFQTFTNSHHITHHTHQTKPTKLIRVTVLILQVYGIILSSFYILPSCHFISAVSTNDEIHGVGLKTFETDKSQCIPHNAFIKQHYNGMEMASKVCGYVAPGLACLTILWLFGECCKKGGCWSGKCIPGLLMLFTVICQGLTFLMFNSTLFCKNEDIKACTLGIAAYKSIQATVIYAVAFLLYYLVPSPKPLTGMVGNISSRTVATANSSKSGESTKKKKSKPKSAPDAGEEGYTKEMYAQRRKEKKIKSRGVSGRSKREIFDDLNGGDEKEKEEPYDESQIILYDPETGERKEDERKRSSGSGKKSSQPRFDDYVDEPDGMDWSAYSPNERDEYQERKRAKKKKREQERREQERREAEKQRQYEEDRRQRYNDRYPAQDDETYRSEYTEDDYYRRPSGDGTAYTEDQYDNRGYDDRGRGYDDRYEDSYSSNDYGYSRHEDSYRSSRSGDRRGTYDYDDGYSYQSGQDEYSAYDSRADDGYYDEPQDDDRYYGRGGGSGRGDDSYGYDSRADDYYESPRSRSDRGGYYS</sequence>
<proteinExistence type="predicted"/>
<organism evidence="3 4">
    <name type="scientific">Cyclotella atomus</name>
    <dbReference type="NCBI Taxonomy" id="382360"/>
    <lineage>
        <taxon>Eukaryota</taxon>
        <taxon>Sar</taxon>
        <taxon>Stramenopiles</taxon>
        <taxon>Ochrophyta</taxon>
        <taxon>Bacillariophyta</taxon>
        <taxon>Coscinodiscophyceae</taxon>
        <taxon>Thalassiosirophycidae</taxon>
        <taxon>Stephanodiscales</taxon>
        <taxon>Stephanodiscaceae</taxon>
        <taxon>Cyclotella</taxon>
    </lineage>
</organism>
<evidence type="ECO:0000256" key="2">
    <source>
        <dbReference type="SAM" id="Phobius"/>
    </source>
</evidence>
<keyword evidence="2" id="KW-0472">Membrane</keyword>
<keyword evidence="2" id="KW-1133">Transmembrane helix</keyword>
<dbReference type="AlphaFoldDB" id="A0ABD3QW25"/>
<gene>
    <name evidence="3" type="ORF">ACHAWO_012456</name>
</gene>
<keyword evidence="4" id="KW-1185">Reference proteome</keyword>
<feature type="compositionally biased region" description="Basic and acidic residues" evidence="1">
    <location>
        <begin position="359"/>
        <end position="411"/>
    </location>
</feature>
<evidence type="ECO:0000313" key="4">
    <source>
        <dbReference type="Proteomes" id="UP001530400"/>
    </source>
</evidence>
<feature type="compositionally biased region" description="Basic and acidic residues" evidence="1">
    <location>
        <begin position="246"/>
        <end position="255"/>
    </location>
</feature>
<feature type="transmembrane region" description="Helical" evidence="2">
    <location>
        <begin position="104"/>
        <end position="126"/>
    </location>
</feature>
<name>A0ABD3QW25_9STRA</name>
<feature type="compositionally biased region" description="Basic and acidic residues" evidence="1">
    <location>
        <begin position="302"/>
        <end position="312"/>
    </location>
</feature>
<feature type="transmembrane region" description="Helical" evidence="2">
    <location>
        <begin position="179"/>
        <end position="199"/>
    </location>
</feature>
<dbReference type="EMBL" id="JALLPJ020000040">
    <property type="protein sequence ID" value="KAL3804440.1"/>
    <property type="molecule type" value="Genomic_DNA"/>
</dbReference>
<keyword evidence="2" id="KW-0812">Transmembrane</keyword>
<accession>A0ABD3QW25</accession>
<feature type="region of interest" description="Disordered" evidence="1">
    <location>
        <begin position="219"/>
        <end position="542"/>
    </location>
</feature>
<feature type="compositionally biased region" description="Basic and acidic residues" evidence="1">
    <location>
        <begin position="270"/>
        <end position="287"/>
    </location>
</feature>
<evidence type="ECO:0000256" key="1">
    <source>
        <dbReference type="SAM" id="MobiDB-lite"/>
    </source>
</evidence>
<evidence type="ECO:0000313" key="3">
    <source>
        <dbReference type="EMBL" id="KAL3804440.1"/>
    </source>
</evidence>
<feature type="compositionally biased region" description="Basic and acidic residues" evidence="1">
    <location>
        <begin position="522"/>
        <end position="542"/>
    </location>
</feature>
<feature type="compositionally biased region" description="Basic and acidic residues" evidence="1">
    <location>
        <begin position="422"/>
        <end position="440"/>
    </location>
</feature>
<feature type="compositionally biased region" description="Basic and acidic residues" evidence="1">
    <location>
        <begin position="449"/>
        <end position="468"/>
    </location>
</feature>
<reference evidence="3 4" key="1">
    <citation type="submission" date="2024-10" db="EMBL/GenBank/DDBJ databases">
        <title>Updated reference genomes for cyclostephanoid diatoms.</title>
        <authorList>
            <person name="Roberts W.R."/>
            <person name="Alverson A.J."/>
        </authorList>
    </citation>
    <scope>NUCLEOTIDE SEQUENCE [LARGE SCALE GENOMIC DNA]</scope>
    <source>
        <strain evidence="3 4">AJA010-31</strain>
    </source>
</reference>